<feature type="compositionally biased region" description="Polar residues" evidence="1">
    <location>
        <begin position="61"/>
        <end position="70"/>
    </location>
</feature>
<feature type="region of interest" description="Disordered" evidence="1">
    <location>
        <begin position="51"/>
        <end position="134"/>
    </location>
</feature>
<gene>
    <name evidence="3" type="ORF">C8E87_3589</name>
</gene>
<dbReference type="EMBL" id="SNWR01000001">
    <property type="protein sequence ID" value="TDO39884.1"/>
    <property type="molecule type" value="Genomic_DNA"/>
</dbReference>
<dbReference type="Proteomes" id="UP000294901">
    <property type="component" value="Unassembled WGS sequence"/>
</dbReference>
<keyword evidence="4" id="KW-1185">Reference proteome</keyword>
<name>A0A4R6JTD0_9ACTN</name>
<protein>
    <submittedName>
        <fullName evidence="3">Uncharacterized protein</fullName>
    </submittedName>
</protein>
<keyword evidence="2" id="KW-1133">Transmembrane helix</keyword>
<keyword evidence="2" id="KW-0812">Transmembrane</keyword>
<evidence type="ECO:0000256" key="1">
    <source>
        <dbReference type="SAM" id="MobiDB-lite"/>
    </source>
</evidence>
<sequence length="262" mass="27082">MSWTLGFTVGPTMRTTVGPLPSAVYWRRRAVVLGAVLLGLIVLFVSCSGGDDDKGQKQGQTPSSNSSQLPTPAPGTPEPSFLDGRPGNNGPSLPAPGDLQTQPGGADETLPPTGGSGDATGQNNNVTAPADGSCADGELAVTPIPASTNIKRGQSVQIELKIKNTSRRTCSRDVGADPQELYIDQGGRKYWSSDTCSTAKGGDVRQLPPGQELTYKVTWNGRQSSTCTGGSPAGPNPPPGQFELRARLGTLVSNPVVLTISA</sequence>
<evidence type="ECO:0000313" key="3">
    <source>
        <dbReference type="EMBL" id="TDO39884.1"/>
    </source>
</evidence>
<feature type="transmembrane region" description="Helical" evidence="2">
    <location>
        <begin position="30"/>
        <end position="47"/>
    </location>
</feature>
<evidence type="ECO:0000256" key="2">
    <source>
        <dbReference type="SAM" id="Phobius"/>
    </source>
</evidence>
<keyword evidence="2" id="KW-0472">Membrane</keyword>
<proteinExistence type="predicted"/>
<comment type="caution">
    <text evidence="3">The sequence shown here is derived from an EMBL/GenBank/DDBJ whole genome shotgun (WGS) entry which is preliminary data.</text>
</comment>
<organism evidence="3 4">
    <name type="scientific">Paractinoplanes brasiliensis</name>
    <dbReference type="NCBI Taxonomy" id="52695"/>
    <lineage>
        <taxon>Bacteria</taxon>
        <taxon>Bacillati</taxon>
        <taxon>Actinomycetota</taxon>
        <taxon>Actinomycetes</taxon>
        <taxon>Micromonosporales</taxon>
        <taxon>Micromonosporaceae</taxon>
        <taxon>Paractinoplanes</taxon>
    </lineage>
</organism>
<reference evidence="3 4" key="1">
    <citation type="submission" date="2019-03" db="EMBL/GenBank/DDBJ databases">
        <title>Sequencing the genomes of 1000 actinobacteria strains.</title>
        <authorList>
            <person name="Klenk H.-P."/>
        </authorList>
    </citation>
    <scope>NUCLEOTIDE SEQUENCE [LARGE SCALE GENOMIC DNA]</scope>
    <source>
        <strain evidence="3 4">DSM 43805</strain>
    </source>
</reference>
<evidence type="ECO:0000313" key="4">
    <source>
        <dbReference type="Proteomes" id="UP000294901"/>
    </source>
</evidence>
<dbReference type="AlphaFoldDB" id="A0A4R6JTD0"/>
<accession>A0A4R6JTD0</accession>